<keyword evidence="1" id="KW-0812">Transmembrane</keyword>
<dbReference type="AlphaFoldDB" id="A0A6A5W0E5"/>
<feature type="transmembrane region" description="Helical" evidence="1">
    <location>
        <begin position="12"/>
        <end position="40"/>
    </location>
</feature>
<dbReference type="Proteomes" id="UP000799779">
    <property type="component" value="Unassembled WGS sequence"/>
</dbReference>
<organism evidence="2 3">
    <name type="scientific">Amniculicola lignicola CBS 123094</name>
    <dbReference type="NCBI Taxonomy" id="1392246"/>
    <lineage>
        <taxon>Eukaryota</taxon>
        <taxon>Fungi</taxon>
        <taxon>Dikarya</taxon>
        <taxon>Ascomycota</taxon>
        <taxon>Pezizomycotina</taxon>
        <taxon>Dothideomycetes</taxon>
        <taxon>Pleosporomycetidae</taxon>
        <taxon>Pleosporales</taxon>
        <taxon>Amniculicolaceae</taxon>
        <taxon>Amniculicola</taxon>
    </lineage>
</organism>
<accession>A0A6A5W0E5</accession>
<proteinExistence type="predicted"/>
<evidence type="ECO:0000313" key="2">
    <source>
        <dbReference type="EMBL" id="KAF1995402.1"/>
    </source>
</evidence>
<evidence type="ECO:0000256" key="1">
    <source>
        <dbReference type="SAM" id="Phobius"/>
    </source>
</evidence>
<name>A0A6A5W0E5_9PLEO</name>
<dbReference type="EMBL" id="ML977639">
    <property type="protein sequence ID" value="KAF1995402.1"/>
    <property type="molecule type" value="Genomic_DNA"/>
</dbReference>
<sequence length="312" mass="34384">MADSMDAQTYPVINTILLLFFALTVFAVSTIFLFNLGIYLCYTEPLSSCNSPLSYNKSLIPHSNNLALTTTTNLATISTTSTATRGTRGSPYATSVVRTRYSRAGFATFSTASSRLPSNASSPFSSSTAVNEAAIQIIKEMDIPDSIRVSALRTGENLAIADSERKEEKGFNKQKRTTMLSVKRADGRPVYEPKPVKITVERLVRKPRTVGWLVRRRALEILRWKDLKEGDKSDILAQKKPQSGAGRAVEVGNVDLVVEKQGEGKREEFEAMGGMRAVAAGKKTAMGGLRKCRVAREFEVVVLWMIHCESEF</sequence>
<gene>
    <name evidence="2" type="ORF">P154DRAFT_623982</name>
</gene>
<keyword evidence="1" id="KW-1133">Transmembrane helix</keyword>
<evidence type="ECO:0000313" key="3">
    <source>
        <dbReference type="Proteomes" id="UP000799779"/>
    </source>
</evidence>
<keyword evidence="3" id="KW-1185">Reference proteome</keyword>
<reference evidence="2" key="1">
    <citation type="journal article" date="2020" name="Stud. Mycol.">
        <title>101 Dothideomycetes genomes: a test case for predicting lifestyles and emergence of pathogens.</title>
        <authorList>
            <person name="Haridas S."/>
            <person name="Albert R."/>
            <person name="Binder M."/>
            <person name="Bloem J."/>
            <person name="Labutti K."/>
            <person name="Salamov A."/>
            <person name="Andreopoulos B."/>
            <person name="Baker S."/>
            <person name="Barry K."/>
            <person name="Bills G."/>
            <person name="Bluhm B."/>
            <person name="Cannon C."/>
            <person name="Castanera R."/>
            <person name="Culley D."/>
            <person name="Daum C."/>
            <person name="Ezra D."/>
            <person name="Gonzalez J."/>
            <person name="Henrissat B."/>
            <person name="Kuo A."/>
            <person name="Liang C."/>
            <person name="Lipzen A."/>
            <person name="Lutzoni F."/>
            <person name="Magnuson J."/>
            <person name="Mondo S."/>
            <person name="Nolan M."/>
            <person name="Ohm R."/>
            <person name="Pangilinan J."/>
            <person name="Park H.-J."/>
            <person name="Ramirez L."/>
            <person name="Alfaro M."/>
            <person name="Sun H."/>
            <person name="Tritt A."/>
            <person name="Yoshinaga Y."/>
            <person name="Zwiers L.-H."/>
            <person name="Turgeon B."/>
            <person name="Goodwin S."/>
            <person name="Spatafora J."/>
            <person name="Crous P."/>
            <person name="Grigoriev I."/>
        </authorList>
    </citation>
    <scope>NUCLEOTIDE SEQUENCE</scope>
    <source>
        <strain evidence="2">CBS 123094</strain>
    </source>
</reference>
<protein>
    <submittedName>
        <fullName evidence="2">Uncharacterized protein</fullName>
    </submittedName>
</protein>
<keyword evidence="1" id="KW-0472">Membrane</keyword>